<evidence type="ECO:0000256" key="1">
    <source>
        <dbReference type="ARBA" id="ARBA00023015"/>
    </source>
</evidence>
<dbReference type="PANTHER" id="PTHR46621:SF1">
    <property type="entry name" value="SNRNA-ACTIVATING PROTEIN COMPLEX SUBUNIT 4"/>
    <property type="match status" value="1"/>
</dbReference>
<dbReference type="GO" id="GO:0042795">
    <property type="term" value="P:snRNA transcription by RNA polymerase II"/>
    <property type="evidence" value="ECO:0007669"/>
    <property type="project" value="TreeGrafter"/>
</dbReference>
<keyword evidence="4" id="KW-0539">Nucleus</keyword>
<evidence type="ECO:0000259" key="6">
    <source>
        <dbReference type="PROSITE" id="PS51294"/>
    </source>
</evidence>
<dbReference type="CDD" id="cd00167">
    <property type="entry name" value="SANT"/>
    <property type="match status" value="2"/>
</dbReference>
<feature type="domain" description="Myb-like" evidence="5">
    <location>
        <begin position="229"/>
        <end position="278"/>
    </location>
</feature>
<dbReference type="InterPro" id="IPR001005">
    <property type="entry name" value="SANT/Myb"/>
</dbReference>
<dbReference type="GO" id="GO:0019185">
    <property type="term" value="C:snRNA-activating protein complex"/>
    <property type="evidence" value="ECO:0007669"/>
    <property type="project" value="TreeGrafter"/>
</dbReference>
<dbReference type="GO" id="GO:0042796">
    <property type="term" value="P:snRNA transcription by RNA polymerase III"/>
    <property type="evidence" value="ECO:0007669"/>
    <property type="project" value="TreeGrafter"/>
</dbReference>
<keyword evidence="1" id="KW-0805">Transcription regulation</keyword>
<accession>A0A814Y814</accession>
<dbReference type="Proteomes" id="UP000663870">
    <property type="component" value="Unassembled WGS sequence"/>
</dbReference>
<evidence type="ECO:0000313" key="7">
    <source>
        <dbReference type="EMBL" id="CAF1225919.1"/>
    </source>
</evidence>
<dbReference type="PANTHER" id="PTHR46621">
    <property type="entry name" value="SNRNA-ACTIVATING PROTEIN COMPLEX SUBUNIT 4"/>
    <property type="match status" value="1"/>
</dbReference>
<keyword evidence="8" id="KW-1185">Reference proteome</keyword>
<proteinExistence type="predicted"/>
<dbReference type="InterPro" id="IPR017930">
    <property type="entry name" value="Myb_dom"/>
</dbReference>
<evidence type="ECO:0000256" key="3">
    <source>
        <dbReference type="ARBA" id="ARBA00023163"/>
    </source>
</evidence>
<dbReference type="Pfam" id="PF00249">
    <property type="entry name" value="Myb_DNA-binding"/>
    <property type="match status" value="2"/>
</dbReference>
<dbReference type="EMBL" id="CAJNOL010000875">
    <property type="protein sequence ID" value="CAF1225919.1"/>
    <property type="molecule type" value="Genomic_DNA"/>
</dbReference>
<reference evidence="7" key="1">
    <citation type="submission" date="2021-02" db="EMBL/GenBank/DDBJ databases">
        <authorList>
            <person name="Nowell W R."/>
        </authorList>
    </citation>
    <scope>NUCLEOTIDE SEQUENCE</scope>
</reference>
<dbReference type="Gene3D" id="1.10.10.60">
    <property type="entry name" value="Homeodomain-like"/>
    <property type="match status" value="2"/>
</dbReference>
<feature type="domain" description="Myb-like" evidence="5">
    <location>
        <begin position="336"/>
        <end position="388"/>
    </location>
</feature>
<comment type="caution">
    <text evidence="7">The sequence shown here is derived from an EMBL/GenBank/DDBJ whole genome shotgun (WGS) entry which is preliminary data.</text>
</comment>
<organism evidence="7 8">
    <name type="scientific">Rotaria sordida</name>
    <dbReference type="NCBI Taxonomy" id="392033"/>
    <lineage>
        <taxon>Eukaryota</taxon>
        <taxon>Metazoa</taxon>
        <taxon>Spiralia</taxon>
        <taxon>Gnathifera</taxon>
        <taxon>Rotifera</taxon>
        <taxon>Eurotatoria</taxon>
        <taxon>Bdelloidea</taxon>
        <taxon>Philodinida</taxon>
        <taxon>Philodinidae</taxon>
        <taxon>Rotaria</taxon>
    </lineage>
</organism>
<gene>
    <name evidence="7" type="ORF">JXQ802_LOCUS25680</name>
</gene>
<dbReference type="AlphaFoldDB" id="A0A814Y814"/>
<evidence type="ECO:0000259" key="5">
    <source>
        <dbReference type="PROSITE" id="PS50090"/>
    </source>
</evidence>
<sequence length="495" mass="58676">MSCHNNISSIFSASNLSNHYKFNDDINLYELFSSSLSNNTPILTSAFNSCYQKALLSLNEHFDDIDTQTLLSLKKNLSSYNVNENDFDETIFPNRSLTPALTTICQWRHEQFLNEKFLRLFIPIVIENMYSIVLHWIELELKNEEERASKNEQNKNDLKNKLYELKFMEKSINIEKLYELSGNSKDILIEQVDWKLIGTKMRSAGSFKYFDESSLKRIWKHRGQYELNNSWSNKEDEILNQLVEQLGYGKWLEISQHEIFQKNKKSAYMCAQRYMSKNNKLYSKRRFTRIEKDRLLSIYKYRCSVIKDYRFSVAHAAYLLGDRCIREITHVWTYLNPDIQKGSFTPDEDAILLQHANKKSSICWSTLAASHLPDRSAVQCRQRYTQLIKFQSTDKTKRTNQKTNSSRQTNYIQWLQKQPIHIQNFLKQFYSKSRLTHLQKSIIEMHSNKIELLMKKLYNNQNNIIKYLPLGEFILKLNMPTVTVDEIYTKFVNNM</sequence>
<dbReference type="GO" id="GO:0001006">
    <property type="term" value="F:RNA polymerase III type 3 promoter sequence-specific DNA binding"/>
    <property type="evidence" value="ECO:0007669"/>
    <property type="project" value="TreeGrafter"/>
</dbReference>
<dbReference type="InterPro" id="IPR009057">
    <property type="entry name" value="Homeodomain-like_sf"/>
</dbReference>
<name>A0A814Y814_9BILA</name>
<dbReference type="SMART" id="SM00717">
    <property type="entry name" value="SANT"/>
    <property type="match status" value="2"/>
</dbReference>
<dbReference type="GO" id="GO:0000978">
    <property type="term" value="F:RNA polymerase II cis-regulatory region sequence-specific DNA binding"/>
    <property type="evidence" value="ECO:0007669"/>
    <property type="project" value="TreeGrafter"/>
</dbReference>
<protein>
    <submittedName>
        <fullName evidence="7">Uncharacterized protein</fullName>
    </submittedName>
</protein>
<dbReference type="SUPFAM" id="SSF46689">
    <property type="entry name" value="Homeodomain-like"/>
    <property type="match status" value="2"/>
</dbReference>
<evidence type="ECO:0000313" key="8">
    <source>
        <dbReference type="Proteomes" id="UP000663870"/>
    </source>
</evidence>
<keyword evidence="2" id="KW-0238">DNA-binding</keyword>
<dbReference type="InterPro" id="IPR051575">
    <property type="entry name" value="Myb-like_DNA-bd"/>
</dbReference>
<keyword evidence="3" id="KW-0804">Transcription</keyword>
<evidence type="ECO:0000256" key="2">
    <source>
        <dbReference type="ARBA" id="ARBA00023125"/>
    </source>
</evidence>
<feature type="domain" description="HTH myb-type" evidence="6">
    <location>
        <begin position="336"/>
        <end position="392"/>
    </location>
</feature>
<dbReference type="PROSITE" id="PS50090">
    <property type="entry name" value="MYB_LIKE"/>
    <property type="match status" value="2"/>
</dbReference>
<evidence type="ECO:0000256" key="4">
    <source>
        <dbReference type="ARBA" id="ARBA00023242"/>
    </source>
</evidence>
<dbReference type="PROSITE" id="PS51294">
    <property type="entry name" value="HTH_MYB"/>
    <property type="match status" value="1"/>
</dbReference>